<dbReference type="Proteomes" id="UP000244682">
    <property type="component" value="Chromosome"/>
</dbReference>
<organism evidence="1 2">
    <name type="scientific">Morganella morganii</name>
    <name type="common">Proteus morganii</name>
    <dbReference type="NCBI Taxonomy" id="582"/>
    <lineage>
        <taxon>Bacteria</taxon>
        <taxon>Pseudomonadati</taxon>
        <taxon>Pseudomonadota</taxon>
        <taxon>Gammaproteobacteria</taxon>
        <taxon>Enterobacterales</taxon>
        <taxon>Morganellaceae</taxon>
        <taxon>Morganella</taxon>
    </lineage>
</organism>
<dbReference type="EMBL" id="CP028956">
    <property type="protein sequence ID" value="AWC94663.1"/>
    <property type="molecule type" value="Genomic_DNA"/>
</dbReference>
<name>A0AAU8ZNT7_MORMO</name>
<evidence type="ECO:0000313" key="1">
    <source>
        <dbReference type="EMBL" id="AWC94663.1"/>
    </source>
</evidence>
<sequence length="190" mass="21725">MLNKWVIHCFHLGNNMREGFIERTGPLLFAFVTEQDFYAINIYKHNDWAENKILQTMHDNWPQLISAYKAPNITKISETITPSQRTSLRKINGNSFFTAKDGTVYMPTGGGSVASGYNLSTTIKVMRTRRYINIISEILDSLSEEIRKALLKSGYLEGKNIDAKLIILNTGYLIYFPKNELMLNILHTIS</sequence>
<dbReference type="AlphaFoldDB" id="A0AAU8ZNT7"/>
<protein>
    <submittedName>
        <fullName evidence="1">Uncharacterized protein</fullName>
    </submittedName>
</protein>
<reference evidence="1 2" key="1">
    <citation type="submission" date="2018-04" db="EMBL/GenBank/DDBJ databases">
        <title>Whole genome sequencing of Morganella morganii AR_0133.</title>
        <authorList>
            <person name="Conlan S."/>
            <person name="Thomas P.J."/>
            <person name="Mullikin J."/>
            <person name="Frank K.M."/>
            <person name="Segre J.A."/>
        </authorList>
    </citation>
    <scope>NUCLEOTIDE SEQUENCE [LARGE SCALE GENOMIC DNA]</scope>
    <source>
        <strain evidence="1 2">AR_0133</strain>
    </source>
</reference>
<accession>A0AAU8ZNT7</accession>
<evidence type="ECO:0000313" key="2">
    <source>
        <dbReference type="Proteomes" id="UP000244682"/>
    </source>
</evidence>
<gene>
    <name evidence="1" type="ORF">AM380_13985</name>
</gene>
<proteinExistence type="predicted"/>